<evidence type="ECO:0000256" key="4">
    <source>
        <dbReference type="ARBA" id="ARBA00022490"/>
    </source>
</evidence>
<keyword evidence="15" id="KW-0812">Transmembrane</keyword>
<dbReference type="GO" id="GO:0005524">
    <property type="term" value="F:ATP binding"/>
    <property type="evidence" value="ECO:0007669"/>
    <property type="project" value="UniProtKB-UniRule"/>
</dbReference>
<evidence type="ECO:0000256" key="6">
    <source>
        <dbReference type="ARBA" id="ARBA00022618"/>
    </source>
</evidence>
<evidence type="ECO:0000256" key="1">
    <source>
        <dbReference type="ARBA" id="ARBA00004496"/>
    </source>
</evidence>
<dbReference type="InterPro" id="IPR013221">
    <property type="entry name" value="Mur_ligase_cen"/>
</dbReference>
<evidence type="ECO:0000256" key="5">
    <source>
        <dbReference type="ARBA" id="ARBA00022598"/>
    </source>
</evidence>
<dbReference type="Pfam" id="PF02875">
    <property type="entry name" value="Mur_ligase_C"/>
    <property type="match status" value="1"/>
</dbReference>
<evidence type="ECO:0000256" key="15">
    <source>
        <dbReference type="SAM" id="Phobius"/>
    </source>
</evidence>
<evidence type="ECO:0000259" key="16">
    <source>
        <dbReference type="Pfam" id="PF01225"/>
    </source>
</evidence>
<keyword evidence="15" id="KW-1133">Transmembrane helix</keyword>
<protein>
    <recommendedName>
        <fullName evidence="3 14">UDP-N-acetylmuramate--L-alanine ligase</fullName>
        <ecNumber evidence="3 14">6.3.2.8</ecNumber>
    </recommendedName>
    <alternativeName>
        <fullName evidence="14">UDP-N-acetylmuramoyl-L-alanine synthetase</fullName>
    </alternativeName>
</protein>
<dbReference type="PANTHER" id="PTHR43445">
    <property type="entry name" value="UDP-N-ACETYLMURAMATE--L-ALANINE LIGASE-RELATED"/>
    <property type="match status" value="1"/>
</dbReference>
<feature type="domain" description="Mur ligase C-terminal" evidence="17">
    <location>
        <begin position="314"/>
        <end position="445"/>
    </location>
</feature>
<organism evidence="19 20">
    <name type="scientific">Dissulfuribacter thermophilus</name>
    <dbReference type="NCBI Taxonomy" id="1156395"/>
    <lineage>
        <taxon>Bacteria</taxon>
        <taxon>Pseudomonadati</taxon>
        <taxon>Thermodesulfobacteriota</taxon>
        <taxon>Dissulfuribacteria</taxon>
        <taxon>Dissulfuribacterales</taxon>
        <taxon>Dissulfuribacteraceae</taxon>
        <taxon>Dissulfuribacter</taxon>
    </lineage>
</organism>
<dbReference type="SUPFAM" id="SSF51984">
    <property type="entry name" value="MurCD N-terminal domain"/>
    <property type="match status" value="1"/>
</dbReference>
<comment type="catalytic activity">
    <reaction evidence="13 14">
        <text>UDP-N-acetyl-alpha-D-muramate + L-alanine + ATP = UDP-N-acetyl-alpha-D-muramoyl-L-alanine + ADP + phosphate + H(+)</text>
        <dbReference type="Rhea" id="RHEA:23372"/>
        <dbReference type="ChEBI" id="CHEBI:15378"/>
        <dbReference type="ChEBI" id="CHEBI:30616"/>
        <dbReference type="ChEBI" id="CHEBI:43474"/>
        <dbReference type="ChEBI" id="CHEBI:57972"/>
        <dbReference type="ChEBI" id="CHEBI:70757"/>
        <dbReference type="ChEBI" id="CHEBI:83898"/>
        <dbReference type="ChEBI" id="CHEBI:456216"/>
        <dbReference type="EC" id="6.3.2.8"/>
    </reaction>
</comment>
<comment type="function">
    <text evidence="14">Cell wall formation.</text>
</comment>
<feature type="domain" description="Mur ligase central" evidence="18">
    <location>
        <begin position="113"/>
        <end position="291"/>
    </location>
</feature>
<dbReference type="InterPro" id="IPR005758">
    <property type="entry name" value="UDP-N-AcMur_Ala_ligase_MurC"/>
</dbReference>
<comment type="subcellular location">
    <subcellularLocation>
        <location evidence="1 14">Cytoplasm</location>
    </subcellularLocation>
</comment>
<dbReference type="EMBL" id="MAGO01000009">
    <property type="protein sequence ID" value="OCC14753.1"/>
    <property type="molecule type" value="Genomic_DNA"/>
</dbReference>
<comment type="similarity">
    <text evidence="14">Belongs to the MurCDEF family.</text>
</comment>
<dbReference type="Gene3D" id="3.40.50.720">
    <property type="entry name" value="NAD(P)-binding Rossmann-like Domain"/>
    <property type="match status" value="1"/>
</dbReference>
<keyword evidence="4 14" id="KW-0963">Cytoplasm</keyword>
<keyword evidence="6 14" id="KW-0132">Cell division</keyword>
<evidence type="ECO:0000256" key="10">
    <source>
        <dbReference type="ARBA" id="ARBA00022984"/>
    </source>
</evidence>
<dbReference type="SUPFAM" id="SSF53244">
    <property type="entry name" value="MurD-like peptide ligases, peptide-binding domain"/>
    <property type="match status" value="1"/>
</dbReference>
<dbReference type="SUPFAM" id="SSF53623">
    <property type="entry name" value="MurD-like peptide ligases, catalytic domain"/>
    <property type="match status" value="1"/>
</dbReference>
<dbReference type="GO" id="GO:0009252">
    <property type="term" value="P:peptidoglycan biosynthetic process"/>
    <property type="evidence" value="ECO:0007669"/>
    <property type="project" value="UniProtKB-UniRule"/>
</dbReference>
<dbReference type="InterPro" id="IPR036565">
    <property type="entry name" value="Mur-like_cat_sf"/>
</dbReference>
<dbReference type="GO" id="GO:0008763">
    <property type="term" value="F:UDP-N-acetylmuramate-L-alanine ligase activity"/>
    <property type="evidence" value="ECO:0007669"/>
    <property type="project" value="UniProtKB-UniRule"/>
</dbReference>
<dbReference type="STRING" id="1156395.DBT_1813"/>
<keyword evidence="11 14" id="KW-0131">Cell cycle</keyword>
<dbReference type="Gene3D" id="3.40.1190.10">
    <property type="entry name" value="Mur-like, catalytic domain"/>
    <property type="match status" value="1"/>
</dbReference>
<evidence type="ECO:0000256" key="14">
    <source>
        <dbReference type="HAMAP-Rule" id="MF_00046"/>
    </source>
</evidence>
<comment type="caution">
    <text evidence="19">The sequence shown here is derived from an EMBL/GenBank/DDBJ whole genome shotgun (WGS) entry which is preliminary data.</text>
</comment>
<dbReference type="OrthoDB" id="9804126at2"/>
<dbReference type="InterPro" id="IPR004101">
    <property type="entry name" value="Mur_ligase_C"/>
</dbReference>
<dbReference type="HAMAP" id="MF_00046">
    <property type="entry name" value="MurC"/>
    <property type="match status" value="1"/>
</dbReference>
<dbReference type="RefSeq" id="WP_067619234.1">
    <property type="nucleotide sequence ID" value="NZ_MAGO01000009.1"/>
</dbReference>
<evidence type="ECO:0000259" key="18">
    <source>
        <dbReference type="Pfam" id="PF08245"/>
    </source>
</evidence>
<evidence type="ECO:0000259" key="17">
    <source>
        <dbReference type="Pfam" id="PF02875"/>
    </source>
</evidence>
<dbReference type="GO" id="GO:0071555">
    <property type="term" value="P:cell wall organization"/>
    <property type="evidence" value="ECO:0007669"/>
    <property type="project" value="UniProtKB-KW"/>
</dbReference>
<dbReference type="Proteomes" id="UP000093080">
    <property type="component" value="Unassembled WGS sequence"/>
</dbReference>
<dbReference type="GO" id="GO:0051301">
    <property type="term" value="P:cell division"/>
    <property type="evidence" value="ECO:0007669"/>
    <property type="project" value="UniProtKB-KW"/>
</dbReference>
<keyword evidence="7 14" id="KW-0547">Nucleotide-binding</keyword>
<evidence type="ECO:0000256" key="2">
    <source>
        <dbReference type="ARBA" id="ARBA00004752"/>
    </source>
</evidence>
<dbReference type="PATRIC" id="fig|1156395.6.peg.1828"/>
<evidence type="ECO:0000313" key="19">
    <source>
        <dbReference type="EMBL" id="OCC14753.1"/>
    </source>
</evidence>
<dbReference type="GO" id="GO:0008360">
    <property type="term" value="P:regulation of cell shape"/>
    <property type="evidence" value="ECO:0007669"/>
    <property type="project" value="UniProtKB-KW"/>
</dbReference>
<evidence type="ECO:0000256" key="11">
    <source>
        <dbReference type="ARBA" id="ARBA00023306"/>
    </source>
</evidence>
<feature type="transmembrane region" description="Helical" evidence="15">
    <location>
        <begin position="12"/>
        <end position="32"/>
    </location>
</feature>
<reference evidence="19 20" key="1">
    <citation type="submission" date="2016-06" db="EMBL/GenBank/DDBJ databases">
        <title>Respiratory ammonification of nitrate coupled to the oxidation of elemental sulfur in deep-sea autotrophic thermophilic bacteria.</title>
        <authorList>
            <person name="Slobodkina G.B."/>
            <person name="Mardanov A.V."/>
            <person name="Ravin N.V."/>
            <person name="Frolova A.A."/>
            <person name="Viryasiv M.B."/>
            <person name="Chernyh N.A."/>
            <person name="Bonch-Osmolovskaya E.A."/>
            <person name="Slobodkin A.I."/>
        </authorList>
    </citation>
    <scope>NUCLEOTIDE SEQUENCE [LARGE SCALE GENOMIC DNA]</scope>
    <source>
        <strain evidence="19 20">S69</strain>
    </source>
</reference>
<evidence type="ECO:0000256" key="13">
    <source>
        <dbReference type="ARBA" id="ARBA00047833"/>
    </source>
</evidence>
<dbReference type="Pfam" id="PF01225">
    <property type="entry name" value="Mur_ligase"/>
    <property type="match status" value="1"/>
</dbReference>
<dbReference type="EC" id="6.3.2.8" evidence="3 14"/>
<proteinExistence type="inferred from homology"/>
<dbReference type="InterPro" id="IPR000713">
    <property type="entry name" value="Mur_ligase_N"/>
</dbReference>
<dbReference type="AlphaFoldDB" id="A0A1B9F4H0"/>
<evidence type="ECO:0000256" key="3">
    <source>
        <dbReference type="ARBA" id="ARBA00012211"/>
    </source>
</evidence>
<dbReference type="GO" id="GO:0005737">
    <property type="term" value="C:cytoplasm"/>
    <property type="evidence" value="ECO:0007669"/>
    <property type="project" value="UniProtKB-SubCell"/>
</dbReference>
<name>A0A1B9F4H0_9BACT</name>
<dbReference type="UniPathway" id="UPA00219"/>
<keyword evidence="10 14" id="KW-0573">Peptidoglycan synthesis</keyword>
<feature type="binding site" evidence="14">
    <location>
        <begin position="115"/>
        <end position="121"/>
    </location>
    <ligand>
        <name>ATP</name>
        <dbReference type="ChEBI" id="CHEBI:30616"/>
    </ligand>
</feature>
<evidence type="ECO:0000256" key="12">
    <source>
        <dbReference type="ARBA" id="ARBA00023316"/>
    </source>
</evidence>
<keyword evidence="12 14" id="KW-0961">Cell wall biogenesis/degradation</keyword>
<sequence>MYRKIRKHHIHFVGIGGIGMSAIASVLLELGYKVSGSDIRHSSTIQRLVKLGAHISIGHKPENVHGADVVVTSSAVSKQNPEVLEAMRVQIPIIPRAQMLAELMRLKRFGVAVSGTHGKTSTTSMIGAVLEAANIDPTLIIGGQVKSLGTNARWGRGEFLVAEADESDGSFLYLTPSIAVVTNIEEEHLDYYKDLEHIKQTFTNFLKKVPFYGAAIICGDDPNLLECAKFIKKRTITYGVSEGNYIQAKNIQYKGYGSSFEVWKDNEFLGDITLKVPGLHNVRNSLAAIGVGLELELPFEVIRSGLERYRGVGRRFEILLDTEELTLVDDYAHHPTEIQATLKAARACFPGRRLVVLFEPHRYSRTLALMDAFQTCFDEADRLYLTEIYPASEKPIVGITGRRLASTIQQKWGGEVQFVQDPFLLPEKVMEDIKPGDVILTLGAGNMGKIGKTIAELVNEQKAIKATI</sequence>
<dbReference type="PANTHER" id="PTHR43445:SF3">
    <property type="entry name" value="UDP-N-ACETYLMURAMATE--L-ALANINE LIGASE"/>
    <property type="match status" value="1"/>
</dbReference>
<evidence type="ECO:0000256" key="9">
    <source>
        <dbReference type="ARBA" id="ARBA00022960"/>
    </source>
</evidence>
<dbReference type="NCBIfam" id="TIGR01082">
    <property type="entry name" value="murC"/>
    <property type="match status" value="1"/>
</dbReference>
<evidence type="ECO:0000256" key="7">
    <source>
        <dbReference type="ARBA" id="ARBA00022741"/>
    </source>
</evidence>
<comment type="pathway">
    <text evidence="2 14">Cell wall biogenesis; peptidoglycan biosynthesis.</text>
</comment>
<keyword evidence="15" id="KW-0472">Membrane</keyword>
<evidence type="ECO:0000313" key="20">
    <source>
        <dbReference type="Proteomes" id="UP000093080"/>
    </source>
</evidence>
<dbReference type="Pfam" id="PF08245">
    <property type="entry name" value="Mur_ligase_M"/>
    <property type="match status" value="1"/>
</dbReference>
<keyword evidence="20" id="KW-1185">Reference proteome</keyword>
<dbReference type="Gene3D" id="3.90.190.20">
    <property type="entry name" value="Mur ligase, C-terminal domain"/>
    <property type="match status" value="1"/>
</dbReference>
<keyword evidence="9 14" id="KW-0133">Cell shape</keyword>
<dbReference type="InterPro" id="IPR036615">
    <property type="entry name" value="Mur_ligase_C_dom_sf"/>
</dbReference>
<feature type="domain" description="Mur ligase N-terminal catalytic" evidence="16">
    <location>
        <begin position="9"/>
        <end position="107"/>
    </location>
</feature>
<keyword evidence="5 14" id="KW-0436">Ligase</keyword>
<gene>
    <name evidence="14" type="primary">murC</name>
    <name evidence="19" type="ORF">DBT_1813</name>
</gene>
<accession>A0A1B9F4H0</accession>
<evidence type="ECO:0000256" key="8">
    <source>
        <dbReference type="ARBA" id="ARBA00022840"/>
    </source>
</evidence>
<dbReference type="InterPro" id="IPR050061">
    <property type="entry name" value="MurCDEF_pg_biosynth"/>
</dbReference>
<keyword evidence="8 14" id="KW-0067">ATP-binding</keyword>